<feature type="domain" description="SHS2" evidence="6">
    <location>
        <begin position="6"/>
        <end position="196"/>
    </location>
</feature>
<keyword evidence="4 5" id="KW-0131">Cell cycle</keyword>
<dbReference type="HAMAP" id="MF_02033">
    <property type="entry name" value="FtsA"/>
    <property type="match status" value="1"/>
</dbReference>
<proteinExistence type="inferred from homology"/>
<dbReference type="PIRSF" id="PIRSF003101">
    <property type="entry name" value="FtsA"/>
    <property type="match status" value="1"/>
</dbReference>
<evidence type="ECO:0000256" key="1">
    <source>
        <dbReference type="ARBA" id="ARBA00022475"/>
    </source>
</evidence>
<protein>
    <recommendedName>
        <fullName evidence="5">Cell division protein FtsA</fullName>
    </recommendedName>
</protein>
<comment type="similarity">
    <text evidence="5">Belongs to the FtsA/MreB family.</text>
</comment>
<dbReference type="NCBIfam" id="TIGR01174">
    <property type="entry name" value="ftsA"/>
    <property type="match status" value="1"/>
</dbReference>
<dbReference type="InterPro" id="IPR020823">
    <property type="entry name" value="Cell_div_FtsA"/>
</dbReference>
<dbReference type="Gene3D" id="3.30.420.40">
    <property type="match status" value="3"/>
</dbReference>
<dbReference type="GO" id="GO:0032153">
    <property type="term" value="C:cell division site"/>
    <property type="evidence" value="ECO:0007669"/>
    <property type="project" value="UniProtKB-UniRule"/>
</dbReference>
<evidence type="ECO:0000259" key="6">
    <source>
        <dbReference type="SMART" id="SM00842"/>
    </source>
</evidence>
<dbReference type="Pfam" id="PF14450">
    <property type="entry name" value="FtsA"/>
    <property type="match status" value="1"/>
</dbReference>
<organism evidence="7 8">
    <name type="scientific">Candidatus Niyogibacteria bacterium CG10_big_fil_rev_8_21_14_0_10_42_19</name>
    <dbReference type="NCBI Taxonomy" id="1974725"/>
    <lineage>
        <taxon>Bacteria</taxon>
        <taxon>Candidatus Niyogiibacteriota</taxon>
    </lineage>
</organism>
<accession>A0A2H0TG60</accession>
<gene>
    <name evidence="5 7" type="primary">ftsA</name>
    <name evidence="7" type="ORF">COU46_00805</name>
</gene>
<dbReference type="InterPro" id="IPR043129">
    <property type="entry name" value="ATPase_NBD"/>
</dbReference>
<keyword evidence="2 5" id="KW-0132">Cell division</keyword>
<dbReference type="InterPro" id="IPR003494">
    <property type="entry name" value="SHS2_FtsA"/>
</dbReference>
<evidence type="ECO:0000313" key="7">
    <source>
        <dbReference type="EMBL" id="PIR70543.1"/>
    </source>
</evidence>
<comment type="function">
    <text evidence="5">Cell division protein that is involved in the assembly of the Z ring. May serve as a membrane anchor for the Z ring.</text>
</comment>
<name>A0A2H0TG60_9BACT</name>
<comment type="subcellular location">
    <subcellularLocation>
        <location evidence="5">Cell membrane</location>
        <topology evidence="5">Peripheral membrane protein</topology>
        <orientation evidence="5">Cytoplasmic side</orientation>
    </subcellularLocation>
    <text evidence="5">Localizes to the Z ring in an FtsZ-dependent manner. Targeted to the membrane through a conserved C-terminal amphipathic helix.</text>
</comment>
<dbReference type="GO" id="GO:0009898">
    <property type="term" value="C:cytoplasmic side of plasma membrane"/>
    <property type="evidence" value="ECO:0007669"/>
    <property type="project" value="UniProtKB-UniRule"/>
</dbReference>
<reference evidence="8" key="1">
    <citation type="submission" date="2017-09" db="EMBL/GenBank/DDBJ databases">
        <title>Depth-based differentiation of microbial function through sediment-hosted aquifers and enrichment of novel symbionts in the deep terrestrial subsurface.</title>
        <authorList>
            <person name="Probst A.J."/>
            <person name="Ladd B."/>
            <person name="Jarett J.K."/>
            <person name="Geller-Mcgrath D.E."/>
            <person name="Sieber C.M.K."/>
            <person name="Emerson J.B."/>
            <person name="Anantharaman K."/>
            <person name="Thomas B.C."/>
            <person name="Malmstrom R."/>
            <person name="Stieglmeier M."/>
            <person name="Klingl A."/>
            <person name="Woyke T."/>
            <person name="Ryan C.M."/>
            <person name="Banfield J.F."/>
        </authorList>
    </citation>
    <scope>NUCLEOTIDE SEQUENCE [LARGE SCALE GENOMIC DNA]</scope>
</reference>
<evidence type="ECO:0000256" key="4">
    <source>
        <dbReference type="ARBA" id="ARBA00023306"/>
    </source>
</evidence>
<dbReference type="Pfam" id="PF02491">
    <property type="entry name" value="SHS2_FTSA"/>
    <property type="match status" value="1"/>
</dbReference>
<evidence type="ECO:0000256" key="2">
    <source>
        <dbReference type="ARBA" id="ARBA00022618"/>
    </source>
</evidence>
<dbReference type="GO" id="GO:0043093">
    <property type="term" value="P:FtsZ-dependent cytokinesis"/>
    <property type="evidence" value="ECO:0007669"/>
    <property type="project" value="UniProtKB-UniRule"/>
</dbReference>
<keyword evidence="1 5" id="KW-1003">Cell membrane</keyword>
<comment type="subunit">
    <text evidence="5">Self-interacts. Interacts with FtsZ.</text>
</comment>
<evidence type="ECO:0000256" key="3">
    <source>
        <dbReference type="ARBA" id="ARBA00023136"/>
    </source>
</evidence>
<dbReference type="AlphaFoldDB" id="A0A2H0TG60"/>
<dbReference type="PANTHER" id="PTHR32432:SF4">
    <property type="entry name" value="CELL DIVISION PROTEIN FTSA"/>
    <property type="match status" value="1"/>
</dbReference>
<sequence>MIRNILTGIDIGTHQIQTMVAEWDKTKDQLRVLGVGKSVSSGVRKGSIVDVDAATVALKESVLRAERMSGVTVRGAFFSFGGTGLSSSISKGNIVIAGTGREIDDNDVKRVLEASYATLLPFNNKVVLDRYPIGYRIDNSFPTDDPVGLIGSRLEAEVLFITAFTQNYNNLIKCAEKAGVEIEKIIASPIASSRAILSKRQQEVGVMLLDIGAENMSTVIFEQGVPYVVGSFPVGSASITNDIAIELKIPLDHAEKMKCSHGGFQGPDKKRLDDIISDRLSNVFQIVGKHLKQVGRHRLLPAGVVLTGGGAKLYRIHEAAKKILALPAQLGSLSVSGGLKNDDFDHSRSVVIGLCLLAQDQKKAGIEGFGPIGLGLLKRWFKIFLP</sequence>
<evidence type="ECO:0000313" key="8">
    <source>
        <dbReference type="Proteomes" id="UP000229383"/>
    </source>
</evidence>
<dbReference type="InterPro" id="IPR050696">
    <property type="entry name" value="FtsA/MreB"/>
</dbReference>
<dbReference type="Proteomes" id="UP000229383">
    <property type="component" value="Unassembled WGS sequence"/>
</dbReference>
<evidence type="ECO:0000256" key="5">
    <source>
        <dbReference type="HAMAP-Rule" id="MF_02033"/>
    </source>
</evidence>
<dbReference type="PANTHER" id="PTHR32432">
    <property type="entry name" value="CELL DIVISION PROTEIN FTSA-RELATED"/>
    <property type="match status" value="1"/>
</dbReference>
<dbReference type="SUPFAM" id="SSF53067">
    <property type="entry name" value="Actin-like ATPase domain"/>
    <property type="match status" value="2"/>
</dbReference>
<comment type="caution">
    <text evidence="7">The sequence shown here is derived from an EMBL/GenBank/DDBJ whole genome shotgun (WGS) entry which is preliminary data.</text>
</comment>
<dbReference type="EMBL" id="PFCN01000012">
    <property type="protein sequence ID" value="PIR70543.1"/>
    <property type="molecule type" value="Genomic_DNA"/>
</dbReference>
<keyword evidence="3 5" id="KW-0472">Membrane</keyword>
<dbReference type="CDD" id="cd24048">
    <property type="entry name" value="ASKHA_NBD_FtsA"/>
    <property type="match status" value="1"/>
</dbReference>
<dbReference type="SMART" id="SM00842">
    <property type="entry name" value="FtsA"/>
    <property type="match status" value="1"/>
</dbReference>